<keyword evidence="2" id="KW-0328">Glycosyltransferase</keyword>
<proteinExistence type="inferred from homology"/>
<dbReference type="InterPro" id="IPR029044">
    <property type="entry name" value="Nucleotide-diphossugar_trans"/>
</dbReference>
<dbReference type="InterPro" id="IPR050748">
    <property type="entry name" value="Glycosyltrans_8_dom-fam"/>
</dbReference>
<protein>
    <recommendedName>
        <fullName evidence="7">Hexosyltransferase</fullName>
    </recommendedName>
</protein>
<dbReference type="Pfam" id="PF01501">
    <property type="entry name" value="Glyco_transf_8"/>
    <property type="match status" value="1"/>
</dbReference>
<dbReference type="PANTHER" id="PTHR13778:SF47">
    <property type="entry name" value="LIPOPOLYSACCHARIDE 1,3-GALACTOSYLTRANSFERASE"/>
    <property type="match status" value="1"/>
</dbReference>
<keyword evidence="3" id="KW-0808">Transferase</keyword>
<evidence type="ECO:0008006" key="7">
    <source>
        <dbReference type="Google" id="ProtNLM"/>
    </source>
</evidence>
<dbReference type="InterPro" id="IPR002495">
    <property type="entry name" value="Glyco_trans_8"/>
</dbReference>
<evidence type="ECO:0000313" key="6">
    <source>
        <dbReference type="Proteomes" id="UP000626109"/>
    </source>
</evidence>
<name>A0A813K8I7_POLGL</name>
<dbReference type="Gene3D" id="3.90.550.10">
    <property type="entry name" value="Spore Coat Polysaccharide Biosynthesis Protein SpsA, Chain A"/>
    <property type="match status" value="1"/>
</dbReference>
<keyword evidence="4" id="KW-0479">Metal-binding</keyword>
<dbReference type="PANTHER" id="PTHR13778">
    <property type="entry name" value="GLYCOSYLTRANSFERASE 8 DOMAIN-CONTAINING PROTEIN"/>
    <property type="match status" value="1"/>
</dbReference>
<dbReference type="SUPFAM" id="SSF53448">
    <property type="entry name" value="Nucleotide-diphospho-sugar transferases"/>
    <property type="match status" value="1"/>
</dbReference>
<dbReference type="GO" id="GO:0016757">
    <property type="term" value="F:glycosyltransferase activity"/>
    <property type="evidence" value="ECO:0007669"/>
    <property type="project" value="UniProtKB-KW"/>
</dbReference>
<dbReference type="EMBL" id="CAJNNW010027698">
    <property type="protein sequence ID" value="CAE8692735.1"/>
    <property type="molecule type" value="Genomic_DNA"/>
</dbReference>
<reference evidence="5" key="1">
    <citation type="submission" date="2021-02" db="EMBL/GenBank/DDBJ databases">
        <authorList>
            <person name="Dougan E. K."/>
            <person name="Rhodes N."/>
            <person name="Thang M."/>
            <person name="Chan C."/>
        </authorList>
    </citation>
    <scope>NUCLEOTIDE SEQUENCE</scope>
</reference>
<gene>
    <name evidence="5" type="ORF">PGLA2088_LOCUS28020</name>
</gene>
<sequence length="113" mass="13342">MVINMRAWARLNVTFRVSEWAKQNKGRDLWRHGSQPPLLLLLYDRVEWLDEAWNVDGLGHKKNQSVEMIAAAKILHWTGPLKPWHPNGLRKELWDPYSVHCWQSYEGQRRDGG</sequence>
<accession>A0A813K8I7</accession>
<evidence type="ECO:0000256" key="1">
    <source>
        <dbReference type="ARBA" id="ARBA00006351"/>
    </source>
</evidence>
<organism evidence="5 6">
    <name type="scientific">Polarella glacialis</name>
    <name type="common">Dinoflagellate</name>
    <dbReference type="NCBI Taxonomy" id="89957"/>
    <lineage>
        <taxon>Eukaryota</taxon>
        <taxon>Sar</taxon>
        <taxon>Alveolata</taxon>
        <taxon>Dinophyceae</taxon>
        <taxon>Suessiales</taxon>
        <taxon>Suessiaceae</taxon>
        <taxon>Polarella</taxon>
    </lineage>
</organism>
<evidence type="ECO:0000256" key="2">
    <source>
        <dbReference type="ARBA" id="ARBA00022676"/>
    </source>
</evidence>
<dbReference type="GO" id="GO:0046872">
    <property type="term" value="F:metal ion binding"/>
    <property type="evidence" value="ECO:0007669"/>
    <property type="project" value="UniProtKB-KW"/>
</dbReference>
<dbReference type="GO" id="GO:0005794">
    <property type="term" value="C:Golgi apparatus"/>
    <property type="evidence" value="ECO:0007669"/>
    <property type="project" value="TreeGrafter"/>
</dbReference>
<comment type="caution">
    <text evidence="5">The sequence shown here is derived from an EMBL/GenBank/DDBJ whole genome shotgun (WGS) entry which is preliminary data.</text>
</comment>
<evidence type="ECO:0000256" key="3">
    <source>
        <dbReference type="ARBA" id="ARBA00022679"/>
    </source>
</evidence>
<dbReference type="Proteomes" id="UP000626109">
    <property type="component" value="Unassembled WGS sequence"/>
</dbReference>
<dbReference type="AlphaFoldDB" id="A0A813K8I7"/>
<evidence type="ECO:0000256" key="4">
    <source>
        <dbReference type="ARBA" id="ARBA00022723"/>
    </source>
</evidence>
<comment type="similarity">
    <text evidence="1">Belongs to the glycosyltransferase 8 family.</text>
</comment>
<evidence type="ECO:0000313" key="5">
    <source>
        <dbReference type="EMBL" id="CAE8692735.1"/>
    </source>
</evidence>